<evidence type="ECO:0000256" key="1">
    <source>
        <dbReference type="ARBA" id="ARBA00001946"/>
    </source>
</evidence>
<dbReference type="SUPFAM" id="SSF55073">
    <property type="entry name" value="Nucleotide cyclase"/>
    <property type="match status" value="1"/>
</dbReference>
<dbReference type="Pfam" id="PF00497">
    <property type="entry name" value="SBP_bac_3"/>
    <property type="match status" value="1"/>
</dbReference>
<dbReference type="KEGG" id="mec:Q7C_1154"/>
<dbReference type="InterPro" id="IPR043128">
    <property type="entry name" value="Rev_trsase/Diguanyl_cyclase"/>
</dbReference>
<name>I1YHB6_METFJ</name>
<reference evidence="6 7" key="1">
    <citation type="journal article" date="2012" name="J. Bacteriol.">
        <title>Complete genome sequences of Methylophaga sp. strain JAM1 and Methylophaga sp. strain JAM7.</title>
        <authorList>
            <person name="Villeneuve C."/>
            <person name="Martineau C."/>
            <person name="Mauffrey F."/>
            <person name="Villemur R."/>
        </authorList>
    </citation>
    <scope>NUCLEOTIDE SEQUENCE [LARGE SCALE GENOMIC DNA]</scope>
    <source>
        <strain evidence="6 7">JAM7</strain>
    </source>
</reference>
<dbReference type="CDD" id="cd13708">
    <property type="entry name" value="PBP2_BvgS_like_1"/>
    <property type="match status" value="1"/>
</dbReference>
<protein>
    <recommendedName>
        <fullName evidence="2">diguanylate cyclase</fullName>
        <ecNumber evidence="2">2.7.7.65</ecNumber>
    </recommendedName>
</protein>
<dbReference type="SMART" id="SM00062">
    <property type="entry name" value="PBPb"/>
    <property type="match status" value="1"/>
</dbReference>
<dbReference type="PANTHER" id="PTHR45138:SF9">
    <property type="entry name" value="DIGUANYLATE CYCLASE DGCM-RELATED"/>
    <property type="match status" value="1"/>
</dbReference>
<dbReference type="InterPro" id="IPR000160">
    <property type="entry name" value="GGDEF_dom"/>
</dbReference>
<evidence type="ECO:0000259" key="5">
    <source>
        <dbReference type="PROSITE" id="PS50887"/>
    </source>
</evidence>
<organism evidence="6 7">
    <name type="scientific">Methylophaga frappieri (strain ATCC BAA-2434 / DSM 25690 / JAM7)</name>
    <dbReference type="NCBI Taxonomy" id="754477"/>
    <lineage>
        <taxon>Bacteria</taxon>
        <taxon>Pseudomonadati</taxon>
        <taxon>Pseudomonadota</taxon>
        <taxon>Gammaproteobacteria</taxon>
        <taxon>Thiotrichales</taxon>
        <taxon>Piscirickettsiaceae</taxon>
        <taxon>Methylophaga</taxon>
    </lineage>
</organism>
<dbReference type="GO" id="GO:1902201">
    <property type="term" value="P:negative regulation of bacterial-type flagellum-dependent cell motility"/>
    <property type="evidence" value="ECO:0007669"/>
    <property type="project" value="TreeGrafter"/>
</dbReference>
<keyword evidence="4" id="KW-0812">Transmembrane</keyword>
<keyword evidence="4" id="KW-0472">Membrane</keyword>
<dbReference type="FunFam" id="3.30.70.270:FF:000001">
    <property type="entry name" value="Diguanylate cyclase domain protein"/>
    <property type="match status" value="1"/>
</dbReference>
<dbReference type="InterPro" id="IPR029787">
    <property type="entry name" value="Nucleotide_cyclase"/>
</dbReference>
<evidence type="ECO:0000256" key="2">
    <source>
        <dbReference type="ARBA" id="ARBA00012528"/>
    </source>
</evidence>
<dbReference type="SUPFAM" id="SSF53850">
    <property type="entry name" value="Periplasmic binding protein-like II"/>
    <property type="match status" value="1"/>
</dbReference>
<dbReference type="InterPro" id="IPR001638">
    <property type="entry name" value="Solute-binding_3/MltF_N"/>
</dbReference>
<evidence type="ECO:0000256" key="4">
    <source>
        <dbReference type="SAM" id="Phobius"/>
    </source>
</evidence>
<keyword evidence="7" id="KW-1185">Reference proteome</keyword>
<accession>I1YHB6</accession>
<dbReference type="eggNOG" id="COG0834">
    <property type="taxonomic scope" value="Bacteria"/>
</dbReference>
<feature type="domain" description="GGDEF" evidence="5">
    <location>
        <begin position="314"/>
        <end position="443"/>
    </location>
</feature>
<feature type="transmembrane region" description="Helical" evidence="4">
    <location>
        <begin position="242"/>
        <end position="264"/>
    </location>
</feature>
<dbReference type="AlphaFoldDB" id="I1YHB6"/>
<dbReference type="HOGENOM" id="CLU_020667_1_0_6"/>
<evidence type="ECO:0000256" key="3">
    <source>
        <dbReference type="ARBA" id="ARBA00034247"/>
    </source>
</evidence>
<sequence>MLTTEQAEFLQKMPQIRLCADPDWLPYDGIDKKGQHIGIMAGFHQLWAEKLGVKIHLVPTVSWQQSLDYLRDGQCDVLSSAMDLPARRNYMVVTRPFVFYPFAIATQPGKDFIVDLSQALDETFAVVEGYSVVDVLRQHHPDVTVYPVDSPREGLKLVETGRVYGYIDTVPTIHYQMLRHGISHLKISGILEQEYAMSVGVSRQLPVLRDIYNAVISETSETERQEILKSWISVNYTVPKPWFWLWILLSGIAVLTAILSYRYWHVHRHNQRLQSINNHLIHLSHNDQLTGIANRYRLHQLFQREMEYVKAQGKTFSVLMVDVDYFKKINDIYGHGVGDNVICEVARLLESLLRSQDVVGRWGGEEFLILCPQTGLSGASKLAEDIRHQIKTHQFSISESVTISAGISEYQPGELVEQCIERADQALYQAKTKGRNRTIALSPQDITSS</sequence>
<dbReference type="EMBL" id="CP003380">
    <property type="protein sequence ID" value="AFJ02309.1"/>
    <property type="molecule type" value="Genomic_DNA"/>
</dbReference>
<dbReference type="InterPro" id="IPR050469">
    <property type="entry name" value="Diguanylate_Cyclase"/>
</dbReference>
<dbReference type="STRING" id="754477.Q7C_1154"/>
<keyword evidence="4" id="KW-1133">Transmembrane helix</keyword>
<dbReference type="GO" id="GO:0043709">
    <property type="term" value="P:cell adhesion involved in single-species biofilm formation"/>
    <property type="evidence" value="ECO:0007669"/>
    <property type="project" value="TreeGrafter"/>
</dbReference>
<dbReference type="PROSITE" id="PS50887">
    <property type="entry name" value="GGDEF"/>
    <property type="match status" value="1"/>
</dbReference>
<dbReference type="PANTHER" id="PTHR45138">
    <property type="entry name" value="REGULATORY COMPONENTS OF SENSORY TRANSDUCTION SYSTEM"/>
    <property type="match status" value="1"/>
</dbReference>
<dbReference type="Gene3D" id="3.40.190.10">
    <property type="entry name" value="Periplasmic binding protein-like II"/>
    <property type="match status" value="2"/>
</dbReference>
<comment type="cofactor">
    <cofactor evidence="1">
        <name>Mg(2+)</name>
        <dbReference type="ChEBI" id="CHEBI:18420"/>
    </cofactor>
</comment>
<dbReference type="Pfam" id="PF00990">
    <property type="entry name" value="GGDEF"/>
    <property type="match status" value="1"/>
</dbReference>
<dbReference type="Proteomes" id="UP000009145">
    <property type="component" value="Chromosome"/>
</dbReference>
<dbReference type="PATRIC" id="fig|754477.3.peg.1133"/>
<dbReference type="Gene3D" id="3.30.70.270">
    <property type="match status" value="1"/>
</dbReference>
<dbReference type="NCBIfam" id="TIGR00254">
    <property type="entry name" value="GGDEF"/>
    <property type="match status" value="1"/>
</dbReference>
<proteinExistence type="predicted"/>
<dbReference type="GO" id="GO:0005886">
    <property type="term" value="C:plasma membrane"/>
    <property type="evidence" value="ECO:0007669"/>
    <property type="project" value="TreeGrafter"/>
</dbReference>
<dbReference type="GO" id="GO:0052621">
    <property type="term" value="F:diguanylate cyclase activity"/>
    <property type="evidence" value="ECO:0007669"/>
    <property type="project" value="UniProtKB-EC"/>
</dbReference>
<gene>
    <name evidence="6" type="ordered locus">Q7C_1154</name>
</gene>
<dbReference type="SMART" id="SM00267">
    <property type="entry name" value="GGDEF"/>
    <property type="match status" value="1"/>
</dbReference>
<evidence type="ECO:0000313" key="7">
    <source>
        <dbReference type="Proteomes" id="UP000009145"/>
    </source>
</evidence>
<dbReference type="eggNOG" id="COG3706">
    <property type="taxonomic scope" value="Bacteria"/>
</dbReference>
<dbReference type="CDD" id="cd01949">
    <property type="entry name" value="GGDEF"/>
    <property type="match status" value="1"/>
</dbReference>
<evidence type="ECO:0000313" key="6">
    <source>
        <dbReference type="EMBL" id="AFJ02309.1"/>
    </source>
</evidence>
<dbReference type="EC" id="2.7.7.65" evidence="2"/>
<comment type="catalytic activity">
    <reaction evidence="3">
        <text>2 GTP = 3',3'-c-di-GMP + 2 diphosphate</text>
        <dbReference type="Rhea" id="RHEA:24898"/>
        <dbReference type="ChEBI" id="CHEBI:33019"/>
        <dbReference type="ChEBI" id="CHEBI:37565"/>
        <dbReference type="ChEBI" id="CHEBI:58805"/>
        <dbReference type="EC" id="2.7.7.65"/>
    </reaction>
</comment>